<comment type="caution">
    <text evidence="3">The sequence shown here is derived from an EMBL/GenBank/DDBJ whole genome shotgun (WGS) entry which is preliminary data.</text>
</comment>
<reference evidence="3 4" key="1">
    <citation type="submission" date="2024-04" db="EMBL/GenBank/DDBJ databases">
        <title>Human intestinal bacterial collection.</title>
        <authorList>
            <person name="Pauvert C."/>
            <person name="Hitch T.C.A."/>
            <person name="Clavel T."/>
        </authorList>
    </citation>
    <scope>NUCLEOTIDE SEQUENCE [LARGE SCALE GENOMIC DNA]</scope>
    <source>
        <strain evidence="3 4">CLA-AA-H197</strain>
    </source>
</reference>
<dbReference type="Pfam" id="PF07685">
    <property type="entry name" value="GATase_3"/>
    <property type="match status" value="1"/>
</dbReference>
<dbReference type="EMBL" id="JBBNGS010000004">
    <property type="protein sequence ID" value="MEQ2637363.1"/>
    <property type="molecule type" value="Genomic_DNA"/>
</dbReference>
<dbReference type="RefSeq" id="WP_349181841.1">
    <property type="nucleotide sequence ID" value="NZ_JBBNGS010000004.1"/>
</dbReference>
<feature type="domain" description="CobB/CobQ-like glutamine amidotransferase" evidence="2">
    <location>
        <begin position="36"/>
        <end position="200"/>
    </location>
</feature>
<organism evidence="3 4">
    <name type="scientific">Paratractidigestivibacter faecalis</name>
    <dbReference type="NCBI Taxonomy" id="2292441"/>
    <lineage>
        <taxon>Bacteria</taxon>
        <taxon>Bacillati</taxon>
        <taxon>Actinomycetota</taxon>
        <taxon>Coriobacteriia</taxon>
        <taxon>Coriobacteriales</taxon>
        <taxon>Atopobiaceae</taxon>
        <taxon>Paratractidigestivibacter</taxon>
    </lineage>
</organism>
<dbReference type="Proteomes" id="UP001478817">
    <property type="component" value="Unassembled WGS sequence"/>
</dbReference>
<accession>A0ABV1IEN4</accession>
<evidence type="ECO:0000313" key="4">
    <source>
        <dbReference type="Proteomes" id="UP001478817"/>
    </source>
</evidence>
<protein>
    <submittedName>
        <fullName evidence="3">Glutamine amidotransferase</fullName>
    </submittedName>
</protein>
<sequence length="250" mass="27700">MPDSAGKTVVEVLYPEYANQAGDNGNAMYLRACLPDATFVETSHDDVPYFAEHAPSLVLLCGMSEAQQEKTIELLMPYRDRLNELMDAGVPMLFTGSAPEVLGSKIVNPDGSEVAGLGILDFVTHRNMPERYHDVVIGDFVPAPGQQPIKVVGFKIQFTQVEGHNQAGFFCHDEVGFGLNKGTKLEGFRKNNLMATWLIGPLLPLNPDFTRYLLDLMGRADARLAFEEDVRAAYRERLKTFRLPGMGLAY</sequence>
<name>A0ABV1IEN4_9ACTN</name>
<evidence type="ECO:0000313" key="3">
    <source>
        <dbReference type="EMBL" id="MEQ2637363.1"/>
    </source>
</evidence>
<evidence type="ECO:0000256" key="1">
    <source>
        <dbReference type="ARBA" id="ARBA00022962"/>
    </source>
</evidence>
<proteinExistence type="predicted"/>
<keyword evidence="4" id="KW-1185">Reference proteome</keyword>
<dbReference type="InterPro" id="IPR011698">
    <property type="entry name" value="GATase_3"/>
</dbReference>
<keyword evidence="1 3" id="KW-0315">Glutamine amidotransferase</keyword>
<gene>
    <name evidence="3" type="ORF">AAAT05_03270</name>
</gene>
<evidence type="ECO:0000259" key="2">
    <source>
        <dbReference type="Pfam" id="PF07685"/>
    </source>
</evidence>